<keyword evidence="2" id="KW-0732">Signal</keyword>
<dbReference type="GO" id="GO:0030655">
    <property type="term" value="P:beta-lactam antibiotic catabolic process"/>
    <property type="evidence" value="ECO:0007669"/>
    <property type="project" value="InterPro"/>
</dbReference>
<feature type="compositionally biased region" description="Polar residues" evidence="1">
    <location>
        <begin position="31"/>
        <end position="47"/>
    </location>
</feature>
<dbReference type="AlphaFoldDB" id="A0A844GFY7"/>
<dbReference type="EMBL" id="WMBC01000004">
    <property type="protein sequence ID" value="MTD60933.1"/>
    <property type="molecule type" value="Genomic_DNA"/>
</dbReference>
<dbReference type="InterPro" id="IPR000871">
    <property type="entry name" value="Beta-lactam_class-A"/>
</dbReference>
<evidence type="ECO:0000256" key="2">
    <source>
        <dbReference type="SAM" id="SignalP"/>
    </source>
</evidence>
<accession>A0A844GFY7</accession>
<dbReference type="GO" id="GO:0046677">
    <property type="term" value="P:response to antibiotic"/>
    <property type="evidence" value="ECO:0007669"/>
    <property type="project" value="InterPro"/>
</dbReference>
<evidence type="ECO:0000313" key="5">
    <source>
        <dbReference type="Proteomes" id="UP000437824"/>
    </source>
</evidence>
<sequence length="291" mass="31846">MYLKRALLPLISVCFLLSSVCSASEGEGMLSPSSESTDSVFGSSSSAEPVTDEKLQSLLDQLQVKLPTGNGNWSLYICDLFNESEGGLNTDSMQAASLIKLYIMGAVYENYDSVIRQYSKESVDSSLYSMITVSDNDAANTLVSYLGGGNSTAGMQAVNSFCQAHDYTKTSMGRLLLADNTQGDNYTSTDDCAHFLQEIYEEEDSDYPHASDMYTLLKAQTRRNKIPAQLPQDVKTANKTGELSNVENDAGIIYDSENDLVIVFMSQNLSDTSAAQNTIASLSREIYDYYN</sequence>
<feature type="chain" id="PRO_5032711000" evidence="2">
    <location>
        <begin position="24"/>
        <end position="291"/>
    </location>
</feature>
<feature type="signal peptide" evidence="2">
    <location>
        <begin position="1"/>
        <end position="23"/>
    </location>
</feature>
<comment type="caution">
    <text evidence="4">The sequence shown here is derived from an EMBL/GenBank/DDBJ whole genome shotgun (WGS) entry which is preliminary data.</text>
</comment>
<dbReference type="GO" id="GO:0008800">
    <property type="term" value="F:beta-lactamase activity"/>
    <property type="evidence" value="ECO:0007669"/>
    <property type="project" value="InterPro"/>
</dbReference>
<feature type="region of interest" description="Disordered" evidence="1">
    <location>
        <begin position="28"/>
        <end position="47"/>
    </location>
</feature>
<feature type="domain" description="Beta-lactamase class A catalytic" evidence="3">
    <location>
        <begin position="120"/>
        <end position="263"/>
    </location>
</feature>
<reference evidence="4 5" key="1">
    <citation type="submission" date="2019-11" db="EMBL/GenBank/DDBJ databases">
        <title>Draft genome sequence of Blautia luti DSM 14534T, isolated from human stool.</title>
        <authorList>
            <person name="Ortiz R."/>
            <person name="Melis-Arcos F."/>
            <person name="Covarrubias P."/>
            <person name="Cardenas J.P."/>
            <person name="Perez-Donoso J."/>
            <person name="Almonacid D."/>
        </authorList>
    </citation>
    <scope>NUCLEOTIDE SEQUENCE [LARGE SCALE GENOMIC DNA]</scope>
    <source>
        <strain evidence="4 5">DSM 14534</strain>
    </source>
</reference>
<dbReference type="Gene3D" id="3.40.710.10">
    <property type="entry name" value="DD-peptidase/beta-lactamase superfamily"/>
    <property type="match status" value="1"/>
</dbReference>
<proteinExistence type="predicted"/>
<dbReference type="PANTHER" id="PTHR35333:SF3">
    <property type="entry name" value="BETA-LACTAMASE-TYPE TRANSPEPTIDASE FOLD CONTAINING PROTEIN"/>
    <property type="match status" value="1"/>
</dbReference>
<evidence type="ECO:0000313" key="4">
    <source>
        <dbReference type="EMBL" id="MTD60933.1"/>
    </source>
</evidence>
<evidence type="ECO:0000256" key="1">
    <source>
        <dbReference type="SAM" id="MobiDB-lite"/>
    </source>
</evidence>
<organism evidence="4 5">
    <name type="scientific">Blautia luti DSM 14534 = JCM 17040</name>
    <dbReference type="NCBI Taxonomy" id="649762"/>
    <lineage>
        <taxon>Bacteria</taxon>
        <taxon>Bacillati</taxon>
        <taxon>Bacillota</taxon>
        <taxon>Clostridia</taxon>
        <taxon>Lachnospirales</taxon>
        <taxon>Lachnospiraceae</taxon>
        <taxon>Blautia</taxon>
    </lineage>
</organism>
<gene>
    <name evidence="4" type="ORF">GKZ57_06515</name>
</gene>
<name>A0A844GFY7_9FIRM</name>
<keyword evidence="4" id="KW-0378">Hydrolase</keyword>
<dbReference type="InterPro" id="IPR045155">
    <property type="entry name" value="Beta-lactam_cat"/>
</dbReference>
<dbReference type="PANTHER" id="PTHR35333">
    <property type="entry name" value="BETA-LACTAMASE"/>
    <property type="match status" value="1"/>
</dbReference>
<evidence type="ECO:0000259" key="3">
    <source>
        <dbReference type="Pfam" id="PF13354"/>
    </source>
</evidence>
<dbReference type="SUPFAM" id="SSF56601">
    <property type="entry name" value="beta-lactamase/transpeptidase-like"/>
    <property type="match status" value="1"/>
</dbReference>
<dbReference type="RefSeq" id="WP_154780091.1">
    <property type="nucleotide sequence ID" value="NZ_WMBC01000004.1"/>
</dbReference>
<dbReference type="Pfam" id="PF13354">
    <property type="entry name" value="Beta-lactamase2"/>
    <property type="match status" value="1"/>
</dbReference>
<dbReference type="InterPro" id="IPR012338">
    <property type="entry name" value="Beta-lactam/transpept-like"/>
</dbReference>
<protein>
    <submittedName>
        <fullName evidence="4">Serine hydrolase</fullName>
    </submittedName>
</protein>
<dbReference type="Proteomes" id="UP000437824">
    <property type="component" value="Unassembled WGS sequence"/>
</dbReference>